<dbReference type="KEGG" id="pstg:E8M01_12980"/>
<gene>
    <name evidence="1" type="ORF">E8M01_12980</name>
</gene>
<name>A0A4D7BAB9_9HYPH</name>
<dbReference type="EMBL" id="CP039690">
    <property type="protein sequence ID" value="QCI65052.1"/>
    <property type="molecule type" value="Genomic_DNA"/>
</dbReference>
<organism evidence="1 2">
    <name type="scientific">Phreatobacter stygius</name>
    <dbReference type="NCBI Taxonomy" id="1940610"/>
    <lineage>
        <taxon>Bacteria</taxon>
        <taxon>Pseudomonadati</taxon>
        <taxon>Pseudomonadota</taxon>
        <taxon>Alphaproteobacteria</taxon>
        <taxon>Hyphomicrobiales</taxon>
        <taxon>Phreatobacteraceae</taxon>
        <taxon>Phreatobacter</taxon>
    </lineage>
</organism>
<evidence type="ECO:0000313" key="1">
    <source>
        <dbReference type="EMBL" id="QCI65052.1"/>
    </source>
</evidence>
<dbReference type="AlphaFoldDB" id="A0A4D7BAB9"/>
<dbReference type="InterPro" id="IPR038573">
    <property type="entry name" value="BrnT_sf"/>
</dbReference>
<protein>
    <submittedName>
        <fullName evidence="1">BrnT family toxin</fullName>
    </submittedName>
</protein>
<dbReference type="RefSeq" id="WP_136960501.1">
    <property type="nucleotide sequence ID" value="NZ_CP039690.1"/>
</dbReference>
<dbReference type="OrthoDB" id="839663at2"/>
<sequence length="93" mass="10741">MDFEWDNDKRLSNFNKHGIDFVDATAVLVTPSYTVRSKHLSEARWITIGELDGVLIAVIWTWRNETQRLISARRARPNERKDYARHIGTGSIG</sequence>
<evidence type="ECO:0000313" key="2">
    <source>
        <dbReference type="Proteomes" id="UP000298781"/>
    </source>
</evidence>
<proteinExistence type="predicted"/>
<dbReference type="Gene3D" id="3.10.450.530">
    <property type="entry name" value="Ribonuclease toxin, BrnT, of type II toxin-antitoxin system"/>
    <property type="match status" value="1"/>
</dbReference>
<dbReference type="Pfam" id="PF04365">
    <property type="entry name" value="BrnT_toxin"/>
    <property type="match status" value="1"/>
</dbReference>
<keyword evidence="2" id="KW-1185">Reference proteome</keyword>
<dbReference type="Proteomes" id="UP000298781">
    <property type="component" value="Chromosome"/>
</dbReference>
<dbReference type="InterPro" id="IPR007460">
    <property type="entry name" value="BrnT_toxin"/>
</dbReference>
<accession>A0A4D7BAB9</accession>
<reference evidence="1 2" key="1">
    <citation type="submission" date="2019-04" db="EMBL/GenBank/DDBJ databases">
        <title>Phreatobacter aquaticus sp. nov.</title>
        <authorList>
            <person name="Choi A."/>
        </authorList>
    </citation>
    <scope>NUCLEOTIDE SEQUENCE [LARGE SCALE GENOMIC DNA]</scope>
    <source>
        <strain evidence="1 2">KCTC 52518</strain>
    </source>
</reference>